<feature type="domain" description="ABC-2 type transporter transmembrane" evidence="6">
    <location>
        <begin position="122"/>
        <end position="395"/>
    </location>
</feature>
<dbReference type="RefSeq" id="WP_211937102.1">
    <property type="nucleotide sequence ID" value="NZ_CP073078.1"/>
</dbReference>
<accession>A0A975FX59</accession>
<name>A0A975FX59_9CAUL</name>
<feature type="transmembrane region" description="Helical" evidence="5">
    <location>
        <begin position="197"/>
        <end position="219"/>
    </location>
</feature>
<evidence type="ECO:0000256" key="2">
    <source>
        <dbReference type="ARBA" id="ARBA00022692"/>
    </source>
</evidence>
<evidence type="ECO:0000313" key="7">
    <source>
        <dbReference type="EMBL" id="QUD87050.1"/>
    </source>
</evidence>
<dbReference type="InterPro" id="IPR013525">
    <property type="entry name" value="ABC2_TM"/>
</dbReference>
<keyword evidence="8" id="KW-1185">Reference proteome</keyword>
<evidence type="ECO:0000256" key="1">
    <source>
        <dbReference type="ARBA" id="ARBA00004141"/>
    </source>
</evidence>
<keyword evidence="2 5" id="KW-0812">Transmembrane</keyword>
<evidence type="ECO:0000256" key="4">
    <source>
        <dbReference type="ARBA" id="ARBA00023136"/>
    </source>
</evidence>
<dbReference type="AlphaFoldDB" id="A0A975FX59"/>
<dbReference type="EMBL" id="CP073078">
    <property type="protein sequence ID" value="QUD87050.1"/>
    <property type="molecule type" value="Genomic_DNA"/>
</dbReference>
<dbReference type="PANTHER" id="PTHR43471:SF3">
    <property type="entry name" value="ABC TRANSPORTER PERMEASE PROTEIN NATB"/>
    <property type="match status" value="1"/>
</dbReference>
<evidence type="ECO:0000256" key="5">
    <source>
        <dbReference type="SAM" id="Phobius"/>
    </source>
</evidence>
<dbReference type="GO" id="GO:0016020">
    <property type="term" value="C:membrane"/>
    <property type="evidence" value="ECO:0007669"/>
    <property type="project" value="UniProtKB-SubCell"/>
</dbReference>
<dbReference type="KEGG" id="caul:KCG34_18565"/>
<sequence length="425" mass="45252">MKRLLRIAGREYAAYVRTIGFWLSMGLMPVGLILAVFASSQTNSVAPVPTVAMLDQTGRAYAERIEPALAERHGPSTRPVAVVEHPASLGADPAGALRGLVGGDAELADGRRLDVAAIIRPEGEGVAVDAWSRNPADRSVENAISNALSDLMRQDRLAKAGVDAKTLAAIDALQPHLTSYSPKAAGGRVDDRERLQMAIGLAMGLLLWMVVLTGAGILLNSVIEEKSSRILEVLLTSASVPEIMGGKILGVAAVTSTVLGVWLTIGLAILLKVDAGIVKTLVEVMLSKGLIIYFAVYFIGGYLMYATLFTTIGAFCETSREAQTLLGPMMILLSVPLVFMNQAMLHPDAPLVQALSWFPPFTPFMMAARAASGPPWWQVVGSGALMFALTGLELWVAGRAFRAGALSNSRFEPRHFFASLAGRAE</sequence>
<dbReference type="Proteomes" id="UP000676409">
    <property type="component" value="Chromosome"/>
</dbReference>
<organism evidence="7 8">
    <name type="scientific">Phenylobacterium montanum</name>
    <dbReference type="NCBI Taxonomy" id="2823693"/>
    <lineage>
        <taxon>Bacteria</taxon>
        <taxon>Pseudomonadati</taxon>
        <taxon>Pseudomonadota</taxon>
        <taxon>Alphaproteobacteria</taxon>
        <taxon>Caulobacterales</taxon>
        <taxon>Caulobacteraceae</taxon>
        <taxon>Phenylobacterium</taxon>
    </lineage>
</organism>
<reference evidence="7" key="1">
    <citation type="submission" date="2021-04" db="EMBL/GenBank/DDBJ databases">
        <title>The complete genome sequence of Caulobacter sp. S6.</title>
        <authorList>
            <person name="Tang Y."/>
            <person name="Ouyang W."/>
            <person name="Liu Q."/>
            <person name="Huang B."/>
            <person name="Guo Z."/>
            <person name="Lei P."/>
        </authorList>
    </citation>
    <scope>NUCLEOTIDE SEQUENCE</scope>
    <source>
        <strain evidence="7">S6</strain>
    </source>
</reference>
<dbReference type="PANTHER" id="PTHR43471">
    <property type="entry name" value="ABC TRANSPORTER PERMEASE"/>
    <property type="match status" value="1"/>
</dbReference>
<feature type="transmembrane region" description="Helical" evidence="5">
    <location>
        <begin position="291"/>
        <end position="313"/>
    </location>
</feature>
<dbReference type="Pfam" id="PF12698">
    <property type="entry name" value="ABC2_membrane_3"/>
    <property type="match status" value="1"/>
</dbReference>
<keyword evidence="4 5" id="KW-0472">Membrane</keyword>
<feature type="transmembrane region" description="Helical" evidence="5">
    <location>
        <begin position="248"/>
        <end position="271"/>
    </location>
</feature>
<proteinExistence type="predicted"/>
<keyword evidence="3 5" id="KW-1133">Transmembrane helix</keyword>
<evidence type="ECO:0000313" key="8">
    <source>
        <dbReference type="Proteomes" id="UP000676409"/>
    </source>
</evidence>
<feature type="transmembrane region" description="Helical" evidence="5">
    <location>
        <begin position="325"/>
        <end position="345"/>
    </location>
</feature>
<protein>
    <submittedName>
        <fullName evidence="7">ABC transporter permease</fullName>
    </submittedName>
</protein>
<feature type="transmembrane region" description="Helical" evidence="5">
    <location>
        <begin position="376"/>
        <end position="396"/>
    </location>
</feature>
<comment type="subcellular location">
    <subcellularLocation>
        <location evidence="1">Membrane</location>
        <topology evidence="1">Multi-pass membrane protein</topology>
    </subcellularLocation>
</comment>
<evidence type="ECO:0000256" key="3">
    <source>
        <dbReference type="ARBA" id="ARBA00022989"/>
    </source>
</evidence>
<gene>
    <name evidence="7" type="ORF">KCG34_18565</name>
</gene>
<evidence type="ECO:0000259" key="6">
    <source>
        <dbReference type="Pfam" id="PF12698"/>
    </source>
</evidence>
<feature type="transmembrane region" description="Helical" evidence="5">
    <location>
        <begin position="12"/>
        <end position="38"/>
    </location>
</feature>
<dbReference type="GO" id="GO:0140359">
    <property type="term" value="F:ABC-type transporter activity"/>
    <property type="evidence" value="ECO:0007669"/>
    <property type="project" value="InterPro"/>
</dbReference>